<dbReference type="PANTHER" id="PTHR30461:SF2">
    <property type="entry name" value="SERINE RECOMBINASE PINE-RELATED"/>
    <property type="match status" value="1"/>
</dbReference>
<evidence type="ECO:0000256" key="2">
    <source>
        <dbReference type="ARBA" id="ARBA00023125"/>
    </source>
</evidence>
<organism evidence="5 6">
    <name type="scientific">Clostridium baratii</name>
    <dbReference type="NCBI Taxonomy" id="1561"/>
    <lineage>
        <taxon>Bacteria</taxon>
        <taxon>Bacillati</taxon>
        <taxon>Bacillota</taxon>
        <taxon>Clostridia</taxon>
        <taxon>Eubacteriales</taxon>
        <taxon>Clostridiaceae</taxon>
        <taxon>Clostridium</taxon>
    </lineage>
</organism>
<evidence type="ECO:0000313" key="5">
    <source>
        <dbReference type="EMBL" id="CUQ30530.1"/>
    </source>
</evidence>
<dbReference type="SMART" id="SM00857">
    <property type="entry name" value="Resolvase"/>
    <property type="match status" value="1"/>
</dbReference>
<feature type="domain" description="Resolvase/invertase-type recombinase catalytic" evidence="4">
    <location>
        <begin position="1"/>
        <end position="138"/>
    </location>
</feature>
<dbReference type="SUPFAM" id="SSF46689">
    <property type="entry name" value="Homeodomain-like"/>
    <property type="match status" value="1"/>
</dbReference>
<dbReference type="PROSITE" id="PS51736">
    <property type="entry name" value="RECOMBINASES_3"/>
    <property type="match status" value="1"/>
</dbReference>
<dbReference type="InterPro" id="IPR006120">
    <property type="entry name" value="Resolvase_HTH_dom"/>
</dbReference>
<dbReference type="SUPFAM" id="SSF53041">
    <property type="entry name" value="Resolvase-like"/>
    <property type="match status" value="1"/>
</dbReference>
<dbReference type="GO" id="GO:0003677">
    <property type="term" value="F:DNA binding"/>
    <property type="evidence" value="ECO:0007669"/>
    <property type="project" value="UniProtKB-KW"/>
</dbReference>
<dbReference type="CDD" id="cd03768">
    <property type="entry name" value="SR_ResInv"/>
    <property type="match status" value="1"/>
</dbReference>
<dbReference type="InterPro" id="IPR009057">
    <property type="entry name" value="Homeodomain-like_sf"/>
</dbReference>
<dbReference type="InterPro" id="IPR036162">
    <property type="entry name" value="Resolvase-like_N_sf"/>
</dbReference>
<proteinExistence type="inferred from homology"/>
<gene>
    <name evidence="5" type="primary">hin_3</name>
    <name evidence="5" type="ORF">ERS852568_02757</name>
</gene>
<dbReference type="Gene3D" id="3.40.50.1390">
    <property type="entry name" value="Resolvase, N-terminal catalytic domain"/>
    <property type="match status" value="1"/>
</dbReference>
<protein>
    <submittedName>
        <fullName evidence="5">DNA-invertase Hin</fullName>
    </submittedName>
</protein>
<dbReference type="GO" id="GO:0000150">
    <property type="term" value="F:DNA strand exchange activity"/>
    <property type="evidence" value="ECO:0007669"/>
    <property type="project" value="InterPro"/>
</dbReference>
<dbReference type="InterPro" id="IPR050639">
    <property type="entry name" value="SSR_resolvase"/>
</dbReference>
<dbReference type="Pfam" id="PF00239">
    <property type="entry name" value="Resolvase"/>
    <property type="match status" value="1"/>
</dbReference>
<dbReference type="Pfam" id="PF02796">
    <property type="entry name" value="HTH_7"/>
    <property type="match status" value="1"/>
</dbReference>
<dbReference type="AlphaFoldDB" id="A0A174VEX2"/>
<accession>A0A174VEX2</accession>
<keyword evidence="3" id="KW-0233">DNA recombination</keyword>
<comment type="similarity">
    <text evidence="1">Belongs to the site-specific recombinase resolvase family.</text>
</comment>
<evidence type="ECO:0000256" key="3">
    <source>
        <dbReference type="ARBA" id="ARBA00023172"/>
    </source>
</evidence>
<evidence type="ECO:0000256" key="1">
    <source>
        <dbReference type="ARBA" id="ARBA00009913"/>
    </source>
</evidence>
<evidence type="ECO:0000313" key="6">
    <source>
        <dbReference type="Proteomes" id="UP000095563"/>
    </source>
</evidence>
<dbReference type="PANTHER" id="PTHR30461">
    <property type="entry name" value="DNA-INVERTASE FROM LAMBDOID PROPHAGE"/>
    <property type="match status" value="1"/>
</dbReference>
<name>A0A174VEX2_9CLOT</name>
<keyword evidence="2" id="KW-0238">DNA-binding</keyword>
<evidence type="ECO:0000259" key="4">
    <source>
        <dbReference type="PROSITE" id="PS51736"/>
    </source>
</evidence>
<reference evidence="5 6" key="1">
    <citation type="submission" date="2015-09" db="EMBL/GenBank/DDBJ databases">
        <authorList>
            <consortium name="Pathogen Informatics"/>
        </authorList>
    </citation>
    <scope>NUCLEOTIDE SEQUENCE [LARGE SCALE GENOMIC DNA]</scope>
    <source>
        <strain evidence="5 6">2789STDY5834956</strain>
    </source>
</reference>
<dbReference type="Gene3D" id="1.10.10.60">
    <property type="entry name" value="Homeodomain-like"/>
    <property type="match status" value="1"/>
</dbReference>
<dbReference type="InterPro" id="IPR006119">
    <property type="entry name" value="Resolv_N"/>
</dbReference>
<dbReference type="EMBL" id="CZBO01000008">
    <property type="protein sequence ID" value="CUQ30530.1"/>
    <property type="molecule type" value="Genomic_DNA"/>
</dbReference>
<dbReference type="RefSeq" id="WP_055208779.1">
    <property type="nucleotide sequence ID" value="NZ_CZBO01000008.1"/>
</dbReference>
<sequence>MIYGYARISSKSQLTGNSLEEQICILSNNGCEKIIEEVFTGTKSDRPRFKLLLNELKNGDTLVVTKLDRFARSVIEGSKIINDLIERGIKVNILNIGILDNTPSSKLIRNIFFSFAEFERDMIIERTQEGKSIAKTKEGFKEGRPKKYTEKQLNHALSLLNTNGGNHSYKEVTEITGISKSTLIREVNKNRKTIY</sequence>
<dbReference type="Proteomes" id="UP000095563">
    <property type="component" value="Unassembled WGS sequence"/>
</dbReference>